<protein>
    <recommendedName>
        <fullName evidence="2">Cupin type-2 domain-containing protein</fullName>
    </recommendedName>
</protein>
<dbReference type="CDD" id="cd02236">
    <property type="entry name" value="cupin_CV2614-like"/>
    <property type="match status" value="1"/>
</dbReference>
<gene>
    <name evidence="3" type="ORF">P3TCK_08506</name>
</gene>
<dbReference type="PANTHER" id="PTHR36156">
    <property type="entry name" value="SLR2101 PROTEIN"/>
    <property type="match status" value="1"/>
</dbReference>
<dbReference type="RefSeq" id="WP_006229717.1">
    <property type="nucleotide sequence ID" value="NZ_CH724134.1"/>
</dbReference>
<dbReference type="SUPFAM" id="SSF51182">
    <property type="entry name" value="RmlC-like cupins"/>
    <property type="match status" value="1"/>
</dbReference>
<evidence type="ECO:0000313" key="4">
    <source>
        <dbReference type="Proteomes" id="UP000003789"/>
    </source>
</evidence>
<dbReference type="InterPro" id="IPR047142">
    <property type="entry name" value="OryJ/VirC-like"/>
</dbReference>
<evidence type="ECO:0000259" key="2">
    <source>
        <dbReference type="Pfam" id="PF07883"/>
    </source>
</evidence>
<feature type="chain" id="PRO_5004198499" description="Cupin type-2 domain-containing protein" evidence="1">
    <location>
        <begin position="19"/>
        <end position="134"/>
    </location>
</feature>
<dbReference type="Gene3D" id="2.60.120.10">
    <property type="entry name" value="Jelly Rolls"/>
    <property type="match status" value="1"/>
</dbReference>
<dbReference type="Proteomes" id="UP000003789">
    <property type="component" value="Unassembled WGS sequence"/>
</dbReference>
<dbReference type="HOGENOM" id="CLU_136176_1_0_6"/>
<dbReference type="EMBL" id="AAPH01000016">
    <property type="protein sequence ID" value="EAS42880.1"/>
    <property type="molecule type" value="Genomic_DNA"/>
</dbReference>
<accession>Q1Z2N7</accession>
<dbReference type="InterPro" id="IPR014710">
    <property type="entry name" value="RmlC-like_jellyroll"/>
</dbReference>
<dbReference type="AlphaFoldDB" id="Q1Z2N7"/>
<feature type="signal peptide" evidence="1">
    <location>
        <begin position="1"/>
        <end position="18"/>
    </location>
</feature>
<evidence type="ECO:0000313" key="3">
    <source>
        <dbReference type="EMBL" id="EAS42880.1"/>
    </source>
</evidence>
<organism evidence="3 4">
    <name type="scientific">Photobacterium profundum 3TCK</name>
    <dbReference type="NCBI Taxonomy" id="314280"/>
    <lineage>
        <taxon>Bacteria</taxon>
        <taxon>Pseudomonadati</taxon>
        <taxon>Pseudomonadota</taxon>
        <taxon>Gammaproteobacteria</taxon>
        <taxon>Vibrionales</taxon>
        <taxon>Vibrionaceae</taxon>
        <taxon>Photobacterium</taxon>
    </lineage>
</organism>
<sequence>MIRFLTFTLLAVSISANAATSKDLVKSTTTWDGHKLPPYSLVQPEVTIKEIIIEPGEKLPWHQHPVINAGVLISGELTVHTDKQLLKMEAGDSLVELVNTSHYGENTGKVPAKIIVFYLSEKNQKVTVIDKTQH</sequence>
<reference evidence="3 4" key="1">
    <citation type="submission" date="2006-03" db="EMBL/GenBank/DDBJ databases">
        <authorList>
            <person name="Bartlett D.H."/>
            <person name="Valle G."/>
            <person name="Lauro F.M."/>
            <person name="Vezzi A."/>
            <person name="Simonato F."/>
            <person name="Eloe E."/>
            <person name="Vitulo N."/>
            <person name="Stratton T.K."/>
            <person name="D'angelo M."/>
            <person name="Ferriera S."/>
            <person name="Johnson J."/>
            <person name="Kravitz S."/>
            <person name="Beeson K."/>
            <person name="Sutton G."/>
            <person name="Rogers Y."/>
            <person name="Friedman R."/>
            <person name="Frazier M."/>
            <person name="Venter J.C."/>
        </authorList>
    </citation>
    <scope>NUCLEOTIDE SEQUENCE [LARGE SCALE GENOMIC DNA]</scope>
    <source>
        <strain evidence="3 4">3TCK</strain>
    </source>
</reference>
<feature type="domain" description="Cupin type-2" evidence="2">
    <location>
        <begin position="51"/>
        <end position="118"/>
    </location>
</feature>
<dbReference type="Pfam" id="PF07883">
    <property type="entry name" value="Cupin_2"/>
    <property type="match status" value="1"/>
</dbReference>
<evidence type="ECO:0000256" key="1">
    <source>
        <dbReference type="SAM" id="SignalP"/>
    </source>
</evidence>
<dbReference type="InterPro" id="IPR013096">
    <property type="entry name" value="Cupin_2"/>
</dbReference>
<dbReference type="PANTHER" id="PTHR36156:SF2">
    <property type="entry name" value="CUPIN TYPE-2 DOMAIN-CONTAINING PROTEIN"/>
    <property type="match status" value="1"/>
</dbReference>
<comment type="caution">
    <text evidence="3">The sequence shown here is derived from an EMBL/GenBank/DDBJ whole genome shotgun (WGS) entry which is preliminary data.</text>
</comment>
<keyword evidence="1" id="KW-0732">Signal</keyword>
<proteinExistence type="predicted"/>
<dbReference type="InterPro" id="IPR011051">
    <property type="entry name" value="RmlC_Cupin_sf"/>
</dbReference>
<name>Q1Z2N7_9GAMM</name>
<dbReference type="OrthoDB" id="287220at2"/>